<comment type="caution">
    <text evidence="2">The sequence shown here is derived from an EMBL/GenBank/DDBJ whole genome shotgun (WGS) entry which is preliminary data.</text>
</comment>
<accession>A0A8X8WHL3</accession>
<proteinExistence type="predicted"/>
<protein>
    <submittedName>
        <fullName evidence="2">Uncharacterized protein</fullName>
    </submittedName>
</protein>
<keyword evidence="3" id="KW-1185">Reference proteome</keyword>
<sequence length="228" mass="25229">MADNIHGLPRPQDATEKPHRIPEEHRLVAAVPQKKKGDIRSPHSNANSTNVSLVSPLTCSNSSLITHSTSSSVLLQSISSESILNSDSVALLLAKKLDRSEPRKCRDPHYDSMLSQMVGRIQAKPGGKLEMGEASVVESYKRPLPKLRNTKPESGRYEDRSALPGTLKIAQLRQIILLHQGKSDEHDGPMDVGQIAKRFRIDVAQVQNILQFVSLPPEEDPKIKNDQE</sequence>
<feature type="compositionally biased region" description="Basic and acidic residues" evidence="1">
    <location>
        <begin position="13"/>
        <end position="27"/>
    </location>
</feature>
<reference evidence="2" key="2">
    <citation type="submission" date="2020-08" db="EMBL/GenBank/DDBJ databases">
        <title>Plant Genome Project.</title>
        <authorList>
            <person name="Zhang R.-G."/>
        </authorList>
    </citation>
    <scope>NUCLEOTIDE SEQUENCE</scope>
    <source>
        <strain evidence="2">Huo1</strain>
        <tissue evidence="2">Leaf</tissue>
    </source>
</reference>
<name>A0A8X8WHL3_SALSN</name>
<evidence type="ECO:0000313" key="2">
    <source>
        <dbReference type="EMBL" id="KAG6394790.1"/>
    </source>
</evidence>
<evidence type="ECO:0000256" key="1">
    <source>
        <dbReference type="SAM" id="MobiDB-lite"/>
    </source>
</evidence>
<dbReference type="Proteomes" id="UP000298416">
    <property type="component" value="Unassembled WGS sequence"/>
</dbReference>
<gene>
    <name evidence="2" type="ORF">SASPL_145380</name>
</gene>
<dbReference type="PANTHER" id="PTHR36759">
    <property type="entry name" value="DYNEIN BETA CHAIN, CILIARY PROTEIN"/>
    <property type="match status" value="1"/>
</dbReference>
<dbReference type="EMBL" id="PNBA02000017">
    <property type="protein sequence ID" value="KAG6394790.1"/>
    <property type="molecule type" value="Genomic_DNA"/>
</dbReference>
<evidence type="ECO:0000313" key="3">
    <source>
        <dbReference type="Proteomes" id="UP000298416"/>
    </source>
</evidence>
<organism evidence="2">
    <name type="scientific">Salvia splendens</name>
    <name type="common">Scarlet sage</name>
    <dbReference type="NCBI Taxonomy" id="180675"/>
    <lineage>
        <taxon>Eukaryota</taxon>
        <taxon>Viridiplantae</taxon>
        <taxon>Streptophyta</taxon>
        <taxon>Embryophyta</taxon>
        <taxon>Tracheophyta</taxon>
        <taxon>Spermatophyta</taxon>
        <taxon>Magnoliopsida</taxon>
        <taxon>eudicotyledons</taxon>
        <taxon>Gunneridae</taxon>
        <taxon>Pentapetalae</taxon>
        <taxon>asterids</taxon>
        <taxon>lamiids</taxon>
        <taxon>Lamiales</taxon>
        <taxon>Lamiaceae</taxon>
        <taxon>Nepetoideae</taxon>
        <taxon>Mentheae</taxon>
        <taxon>Salviinae</taxon>
        <taxon>Salvia</taxon>
        <taxon>Salvia subgen. Calosphace</taxon>
        <taxon>core Calosphace</taxon>
    </lineage>
</organism>
<dbReference type="PANTHER" id="PTHR36759:SF1">
    <property type="entry name" value="DYNEIN BETA CHAIN, CILIARY PROTEIN"/>
    <property type="match status" value="1"/>
</dbReference>
<feature type="region of interest" description="Disordered" evidence="1">
    <location>
        <begin position="1"/>
        <end position="50"/>
    </location>
</feature>
<dbReference type="AlphaFoldDB" id="A0A8X8WHL3"/>
<reference evidence="2" key="1">
    <citation type="submission" date="2018-01" db="EMBL/GenBank/DDBJ databases">
        <authorList>
            <person name="Mao J.F."/>
        </authorList>
    </citation>
    <scope>NUCLEOTIDE SEQUENCE</scope>
    <source>
        <strain evidence="2">Huo1</strain>
        <tissue evidence="2">Leaf</tissue>
    </source>
</reference>